<reference evidence="1 2" key="1">
    <citation type="submission" date="2018-05" db="EMBL/GenBank/DDBJ databases">
        <title>A metagenomic window into the 2 km-deep terrestrial subsurface aquifer revealed taxonomically and functionally diverse microbial community comprising novel uncultured bacterial lineages.</title>
        <authorList>
            <person name="Kadnikov V.V."/>
            <person name="Mardanov A.V."/>
            <person name="Beletsky A.V."/>
            <person name="Banks D."/>
            <person name="Pimenov N.V."/>
            <person name="Frank Y.A."/>
            <person name="Karnachuk O.V."/>
            <person name="Ravin N.V."/>
        </authorList>
    </citation>
    <scope>NUCLEOTIDE SEQUENCE [LARGE SCALE GENOMIC DNA]</scope>
    <source>
        <strain evidence="1">BY5</strain>
    </source>
</reference>
<evidence type="ECO:0000313" key="1">
    <source>
        <dbReference type="EMBL" id="RCK78446.1"/>
    </source>
</evidence>
<protein>
    <submittedName>
        <fullName evidence="1">Uncharacterized protein</fullName>
    </submittedName>
</protein>
<evidence type="ECO:0000313" key="2">
    <source>
        <dbReference type="Proteomes" id="UP000252355"/>
    </source>
</evidence>
<sequence>MKGRNGVRHHRRAPTIARGLDRQLAGRGDGGSHRVEHLGQLFVQIGDDDRAVWLDQDLGFNP</sequence>
<accession>A0A367ZK21</accession>
<proteinExistence type="predicted"/>
<organism evidence="1 2">
    <name type="scientific">Candidatus Ozemobacter sibiricus</name>
    <dbReference type="NCBI Taxonomy" id="2268124"/>
    <lineage>
        <taxon>Bacteria</taxon>
        <taxon>Candidatus Ozemobacteria</taxon>
        <taxon>Candidatus Ozemobacterales</taxon>
        <taxon>Candidatus Ozemobacteraceae</taxon>
        <taxon>Candidatus Ozemobacter</taxon>
    </lineage>
</organism>
<name>A0A367ZK21_9BACT</name>
<dbReference type="AlphaFoldDB" id="A0A367ZK21"/>
<comment type="caution">
    <text evidence="1">The sequence shown here is derived from an EMBL/GenBank/DDBJ whole genome shotgun (WGS) entry which is preliminary data.</text>
</comment>
<gene>
    <name evidence="1" type="ORF">OZSIB_1366</name>
</gene>
<dbReference type="Proteomes" id="UP000252355">
    <property type="component" value="Unassembled WGS sequence"/>
</dbReference>
<dbReference type="EMBL" id="QOQW01000022">
    <property type="protein sequence ID" value="RCK78446.1"/>
    <property type="molecule type" value="Genomic_DNA"/>
</dbReference>